<evidence type="ECO:0000313" key="1">
    <source>
        <dbReference type="EMBL" id="MFC1413920.1"/>
    </source>
</evidence>
<dbReference type="SUPFAM" id="SSF55874">
    <property type="entry name" value="ATPase domain of HSP90 chaperone/DNA topoisomerase II/histidine kinase"/>
    <property type="match status" value="1"/>
</dbReference>
<reference evidence="1 2" key="1">
    <citation type="submission" date="2024-09" db="EMBL/GenBank/DDBJ databases">
        <authorList>
            <person name="Lee S.D."/>
        </authorList>
    </citation>
    <scope>NUCLEOTIDE SEQUENCE [LARGE SCALE GENOMIC DNA]</scope>
    <source>
        <strain evidence="1 2">N1-1</strain>
    </source>
</reference>
<name>A0ABV6VJK5_9ACTN</name>
<gene>
    <name evidence="1" type="ORF">ACEZDG_32135</name>
</gene>
<dbReference type="InterPro" id="IPR050482">
    <property type="entry name" value="Sensor_HK_TwoCompSys"/>
</dbReference>
<keyword evidence="2" id="KW-1185">Reference proteome</keyword>
<dbReference type="Gene3D" id="1.20.5.1930">
    <property type="match status" value="1"/>
</dbReference>
<accession>A0ABV6VJK5</accession>
<comment type="caution">
    <text evidence="1">The sequence shown here is derived from an EMBL/GenBank/DDBJ whole genome shotgun (WGS) entry which is preliminary data.</text>
</comment>
<keyword evidence="1" id="KW-0808">Transferase</keyword>
<dbReference type="InterPro" id="IPR036890">
    <property type="entry name" value="HATPase_C_sf"/>
</dbReference>
<dbReference type="Gene3D" id="3.30.565.10">
    <property type="entry name" value="Histidine kinase-like ATPase, C-terminal domain"/>
    <property type="match status" value="1"/>
</dbReference>
<evidence type="ECO:0000313" key="2">
    <source>
        <dbReference type="Proteomes" id="UP001592582"/>
    </source>
</evidence>
<proteinExistence type="predicted"/>
<dbReference type="Proteomes" id="UP001592582">
    <property type="component" value="Unassembled WGS sequence"/>
</dbReference>
<keyword evidence="1" id="KW-0418">Kinase</keyword>
<sequence length="438" mass="45202">MSRLTGWWDRRSDPARVELYTRWTFPFFALTGVVVIVGPLTEGGMSGWLRAGSFLLTVVQAALCALLSSRGLDWTLGRRPRPVRLFVAVGALSGGGALAALALRGHTGFPDAPAMALVVILVGFGVGAMILAVSSMRAMLRCLLGATAGTGLAAVLLGIPAAESGVIAVAVLLTGAVTSATNGCSVWLLSTVWELDAAREAQAQLAVAEERLRFGRDLHDVMGRNLAVIALKSELAVQLARRGRPEAVEQMIEVQRLAQESQREVRDVVRGYRRADLAVELSGALSVLRAAGVEGRVEGNPGDQGGRTLPAEVQEALGWVIREATTNVLRHSEAGHCTIRLELGGSAVLTVENDGVPEPAPGGAGGSEGSGGSGLAGLGERLTVLDGALAVSRPGTGVFRLTARIPLAAAVPAHRADAAAVRAAAPAGTVPRKAGSTA</sequence>
<dbReference type="PANTHER" id="PTHR24421:SF63">
    <property type="entry name" value="SENSOR HISTIDINE KINASE DESK"/>
    <property type="match status" value="1"/>
</dbReference>
<dbReference type="Pfam" id="PF07730">
    <property type="entry name" value="HisKA_3"/>
    <property type="match status" value="1"/>
</dbReference>
<dbReference type="PANTHER" id="PTHR24421">
    <property type="entry name" value="NITRATE/NITRITE SENSOR PROTEIN NARX-RELATED"/>
    <property type="match status" value="1"/>
</dbReference>
<organism evidence="1 2">
    <name type="scientific">Streptacidiphilus alkalitolerans</name>
    <dbReference type="NCBI Taxonomy" id="3342712"/>
    <lineage>
        <taxon>Bacteria</taxon>
        <taxon>Bacillati</taxon>
        <taxon>Actinomycetota</taxon>
        <taxon>Actinomycetes</taxon>
        <taxon>Kitasatosporales</taxon>
        <taxon>Streptomycetaceae</taxon>
        <taxon>Streptacidiphilus</taxon>
    </lineage>
</organism>
<dbReference type="InterPro" id="IPR011712">
    <property type="entry name" value="Sig_transdc_His_kin_sub3_dim/P"/>
</dbReference>
<dbReference type="EMBL" id="JBHEZX010000020">
    <property type="protein sequence ID" value="MFC1413920.1"/>
    <property type="molecule type" value="Genomic_DNA"/>
</dbReference>
<dbReference type="GO" id="GO:0016301">
    <property type="term" value="F:kinase activity"/>
    <property type="evidence" value="ECO:0007669"/>
    <property type="project" value="UniProtKB-KW"/>
</dbReference>
<protein>
    <submittedName>
        <fullName evidence="1">Sensor histidine kinase</fullName>
    </submittedName>
</protein>